<dbReference type="EMBL" id="LDPZ01000014">
    <property type="protein sequence ID" value="KTQ96585.1"/>
    <property type="molecule type" value="Genomic_DNA"/>
</dbReference>
<protein>
    <recommendedName>
        <fullName evidence="3">Helix-turn-helix domain-containing protein</fullName>
    </recommendedName>
</protein>
<organism evidence="1 2">
    <name type="scientific">Aureimonas ureilytica</name>
    <dbReference type="NCBI Taxonomy" id="401562"/>
    <lineage>
        <taxon>Bacteria</taxon>
        <taxon>Pseudomonadati</taxon>
        <taxon>Pseudomonadota</taxon>
        <taxon>Alphaproteobacteria</taxon>
        <taxon>Hyphomicrobiales</taxon>
        <taxon>Aurantimonadaceae</taxon>
        <taxon>Aureimonas</taxon>
    </lineage>
</organism>
<dbReference type="OrthoDB" id="8283535at2"/>
<reference evidence="1 2" key="1">
    <citation type="journal article" date="2016" name="Front. Microbiol.">
        <title>Genomic Resource of Rice Seed Associated Bacteria.</title>
        <authorList>
            <person name="Midha S."/>
            <person name="Bansal K."/>
            <person name="Sharma S."/>
            <person name="Kumar N."/>
            <person name="Patil P.P."/>
            <person name="Chaudhry V."/>
            <person name="Patil P.B."/>
        </authorList>
    </citation>
    <scope>NUCLEOTIDE SEQUENCE [LARGE SCALE GENOMIC DNA]</scope>
    <source>
        <strain evidence="1 2">NS226</strain>
    </source>
</reference>
<gene>
    <name evidence="1" type="ORF">NS226_07235</name>
</gene>
<name>A0A175RB84_9HYPH</name>
<evidence type="ECO:0000313" key="1">
    <source>
        <dbReference type="EMBL" id="KTQ96585.1"/>
    </source>
</evidence>
<sequence length="65" mass="7115">MVSEGNEGESLQLLWGAKAISKFIGRTQRATFGMLENGELPAKKVSGSWVVDRSQLVAFFRDAAQ</sequence>
<evidence type="ECO:0008006" key="3">
    <source>
        <dbReference type="Google" id="ProtNLM"/>
    </source>
</evidence>
<proteinExistence type="predicted"/>
<dbReference type="Proteomes" id="UP000078272">
    <property type="component" value="Unassembled WGS sequence"/>
</dbReference>
<dbReference type="PATRIC" id="fig|401562.3.peg.748"/>
<dbReference type="AlphaFoldDB" id="A0A175RB84"/>
<comment type="caution">
    <text evidence="1">The sequence shown here is derived from an EMBL/GenBank/DDBJ whole genome shotgun (WGS) entry which is preliminary data.</text>
</comment>
<accession>A0A175RB84</accession>
<evidence type="ECO:0000313" key="2">
    <source>
        <dbReference type="Proteomes" id="UP000078272"/>
    </source>
</evidence>